<evidence type="ECO:0000256" key="3">
    <source>
        <dbReference type="SAM" id="Coils"/>
    </source>
</evidence>
<dbReference type="PANTHER" id="PTHR19307">
    <property type="entry name" value="TUMOR PROTEIN D52"/>
    <property type="match status" value="1"/>
</dbReference>
<evidence type="ECO:0000256" key="1">
    <source>
        <dbReference type="ARBA" id="ARBA00005702"/>
    </source>
</evidence>
<dbReference type="PANTHER" id="PTHR19307:SF14">
    <property type="entry name" value="TUMOR PROTEIN D52"/>
    <property type="match status" value="1"/>
</dbReference>
<dbReference type="Proteomes" id="UP000076502">
    <property type="component" value="Unassembled WGS sequence"/>
</dbReference>
<organism evidence="5 6">
    <name type="scientific">Dufourea novaeangliae</name>
    <name type="common">Sweat bee</name>
    <dbReference type="NCBI Taxonomy" id="178035"/>
    <lineage>
        <taxon>Eukaryota</taxon>
        <taxon>Metazoa</taxon>
        <taxon>Ecdysozoa</taxon>
        <taxon>Arthropoda</taxon>
        <taxon>Hexapoda</taxon>
        <taxon>Insecta</taxon>
        <taxon>Pterygota</taxon>
        <taxon>Neoptera</taxon>
        <taxon>Endopterygota</taxon>
        <taxon>Hymenoptera</taxon>
        <taxon>Apocrita</taxon>
        <taxon>Aculeata</taxon>
        <taxon>Apoidea</taxon>
        <taxon>Anthophila</taxon>
        <taxon>Halictidae</taxon>
        <taxon>Rophitinae</taxon>
        <taxon>Dufourea</taxon>
    </lineage>
</organism>
<gene>
    <name evidence="5" type="ORF">WN55_08806</name>
</gene>
<keyword evidence="6" id="KW-1185">Reference proteome</keyword>
<dbReference type="EMBL" id="KQ434786">
    <property type="protein sequence ID" value="KZC05199.1"/>
    <property type="molecule type" value="Genomic_DNA"/>
</dbReference>
<evidence type="ECO:0000313" key="6">
    <source>
        <dbReference type="Proteomes" id="UP000076502"/>
    </source>
</evidence>
<comment type="similarity">
    <text evidence="1">Belongs to the TPD52 family.</text>
</comment>
<dbReference type="AlphaFoldDB" id="A0A154NZV0"/>
<feature type="region of interest" description="Disordered" evidence="4">
    <location>
        <begin position="1"/>
        <end position="34"/>
    </location>
</feature>
<accession>A0A154NZV0</accession>
<dbReference type="GO" id="GO:0005737">
    <property type="term" value="C:cytoplasm"/>
    <property type="evidence" value="ECO:0007669"/>
    <property type="project" value="TreeGrafter"/>
</dbReference>
<reference evidence="5 6" key="1">
    <citation type="submission" date="2015-07" db="EMBL/GenBank/DDBJ databases">
        <title>The genome of Dufourea novaeangliae.</title>
        <authorList>
            <person name="Pan H."/>
            <person name="Kapheim K."/>
        </authorList>
    </citation>
    <scope>NUCLEOTIDE SEQUENCE [LARGE SCALE GENOMIC DNA]</scope>
    <source>
        <strain evidence="5">0120121106</strain>
        <tissue evidence="5">Whole body</tissue>
    </source>
</reference>
<feature type="coiled-coil region" evidence="3">
    <location>
        <begin position="170"/>
        <end position="197"/>
    </location>
</feature>
<dbReference type="InterPro" id="IPR007327">
    <property type="entry name" value="TPD52"/>
</dbReference>
<name>A0A154NZV0_DUFNO</name>
<protein>
    <submittedName>
        <fullName evidence="5">Tumor protein D54</fullName>
    </submittedName>
</protein>
<dbReference type="OrthoDB" id="10000687at2759"/>
<evidence type="ECO:0000313" key="5">
    <source>
        <dbReference type="EMBL" id="KZC05199.1"/>
    </source>
</evidence>
<dbReference type="Pfam" id="PF04201">
    <property type="entry name" value="TPD52"/>
    <property type="match status" value="2"/>
</dbReference>
<feature type="compositionally biased region" description="Basic and acidic residues" evidence="4">
    <location>
        <begin position="8"/>
        <end position="33"/>
    </location>
</feature>
<dbReference type="STRING" id="178035.A0A154NZV0"/>
<evidence type="ECO:0000256" key="4">
    <source>
        <dbReference type="SAM" id="MobiDB-lite"/>
    </source>
</evidence>
<proteinExistence type="inferred from homology"/>
<evidence type="ECO:0000256" key="2">
    <source>
        <dbReference type="ARBA" id="ARBA00023054"/>
    </source>
</evidence>
<sequence>MKTNMPDVKQEKDKIDDRFGSSRHQSENEHEFESLEYEEDAYYLNLTATPSFDDVDELSDDADELVVHCWRDSNGDIDEIVVDDANLSVETQFLTMEQEDGARGRGRKKRKSVRVIFQDFSKPYLAKISNSQNYKKFLELVKGEDATLHSSGYISPSSDNVVNELQGLTLEEQDRQKAEWSAELAKVEEEIQTLRHVLANKIRVSQELKRKLGISVWKEITDDMNQGLKNVKESQVYQNVGEKLGQITKAVSENTLFQKTESVIKTTAEKTTSILGGFGSGLSMKLGQMRNSDSFRSLEERVGSAYENMKSFEKMLADFDVTLHEHLKQLVVQLVICGKTKTDKRATVAAESLEGNGCSAQFLQYTRRKRAETLRDRPPRYTYEIGSIVYAKSGQKTRLRSDMIEDTDPRCGGTVDIAKRLQRDGGNLSSMYAFRLCAERERERERDRELRRRTDGKKIVSHTNMEIAAHEAHLVCGGCVCVRSGARGTAANAWKKPPSRHAAITILIFEATGKWDVTTCLARLGVKGLSNEVSVVYDFDG</sequence>
<keyword evidence="2 3" id="KW-0175">Coiled coil</keyword>